<dbReference type="EMBL" id="WUUU01000007">
    <property type="protein sequence ID" value="MXR19494.1"/>
    <property type="molecule type" value="Genomic_DNA"/>
</dbReference>
<sequence>MKSECLLAAALVLTAATTPGIATANESPLADAGLDQTVTRGETVYLDGAGSSDPDGTIEGYNWTITGESGDATSATSPACQTCERTQFHADATGTYRVTLEVTDDDGATATDALFVTVEPGEPPTVSLSGPTRTETGDANRFTADVDSGAAPLSELVWSVDGEPIATEAIDGDADTSTRPTRFPTAGTHDVSVVAFDEDGQRAADQQSVAVTAPDSSTGSSGSGSSTGSGGTSGDADSTGAITGPQVVTGDGRLAGDYELTTSGSAVWMHNGRSVANGNQATLSFEPGDHELYASHDDDVATFPDGSRTVVADPAPELQAVDIEENRVVPIDVHATDAYGNLRSLTIRVDGEVVESVTADDLRGGASEESLSTMKYLNELEPGVHVVTVRARDARGQTDVKVETVSVPGPVEVVSAGFVSDGPLDQYHPRIDESRYTATYQVKVDLNGVDPDNVGTEVRFINADWTSEVRTSEKEGYLIVERDAYQKEILDIKVRSSINPKSGVRYSSRDRVHVTPAPPEIKIEVVDPQNDHSQRLGMELNARKSFDPDYTPTEFDWYGVQGGHRETPKITLNSFNAARLKVGDGQNQTATVTNPISWFAPKLEDASMKEDGPFYPNETITFSITSEQFYLSKNTYEDLTSFSLRSEYGKVTGREKFEEKNGEINDPDPESMSNWYEWHIEVPARSFLDDSPTAATYPTNHPKVEYSIALPEPVVYSPTRTELRNETSSIKYRVERPKYTNRQTQEKKIRDNLLSAGYHIHRVSENGLKYNLEEQVKVHEAKYDVEQLEFDSRGRLGDFLTVNTEWENGGSQIESETVTKTVEEWRSTRNGDGEFTGETRQKLVQDGTYETEKKFQYEKNEEYQTTETYTHTYTTTNTYVEYSEQCGSFGCIQSGTTVTETEYHTETRTRTVTKSRTIQDTYWSTRARSPSHEYTGQSRQITIREPIYERQYRFKIEKEETIRDRIYLAEHKELVERAEYEWQHRDSVNEQLHAETAAAAENVRISDITATKKWILRKQTGTQIGTTTSLKRGWEVLKSLGRSEATLVQHYARKDTKTTPSSRTQEESVIVKHEEPGLITEQKIKEILDRKMTEKYGQ</sequence>
<dbReference type="Proteomes" id="UP000471521">
    <property type="component" value="Unassembled WGS sequence"/>
</dbReference>
<dbReference type="InterPro" id="IPR035986">
    <property type="entry name" value="PKD_dom_sf"/>
</dbReference>
<reference evidence="3 4" key="1">
    <citation type="submission" date="2019-12" db="EMBL/GenBank/DDBJ databases">
        <title>Isolation and characterization of three novel carbon monoxide-oxidizing members of Halobacteria from salione crusts and soils.</title>
        <authorList>
            <person name="Myers M.R."/>
            <person name="King G.M."/>
        </authorList>
    </citation>
    <scope>NUCLEOTIDE SEQUENCE [LARGE SCALE GENOMIC DNA]</scope>
    <source>
        <strain evidence="3 4">PCN9</strain>
    </source>
</reference>
<comment type="caution">
    <text evidence="3">The sequence shown here is derived from an EMBL/GenBank/DDBJ whole genome shotgun (WGS) entry which is preliminary data.</text>
</comment>
<dbReference type="InterPro" id="IPR013783">
    <property type="entry name" value="Ig-like_fold"/>
</dbReference>
<feature type="domain" description="PKD/Chitinase" evidence="2">
    <location>
        <begin position="139"/>
        <end position="214"/>
    </location>
</feature>
<keyword evidence="4" id="KW-1185">Reference proteome</keyword>
<gene>
    <name evidence="3" type="ORF">GRX66_02315</name>
</gene>
<organism evidence="3 4">
    <name type="scientific">Halobacterium bonnevillei</name>
    <dbReference type="NCBI Taxonomy" id="2692200"/>
    <lineage>
        <taxon>Archaea</taxon>
        <taxon>Methanobacteriati</taxon>
        <taxon>Methanobacteriota</taxon>
        <taxon>Stenosarchaea group</taxon>
        <taxon>Halobacteria</taxon>
        <taxon>Halobacteriales</taxon>
        <taxon>Halobacteriaceae</taxon>
        <taxon>Halobacterium</taxon>
    </lineage>
</organism>
<dbReference type="CDD" id="cd00146">
    <property type="entry name" value="PKD"/>
    <property type="match status" value="1"/>
</dbReference>
<name>A0A6B0SCR9_9EURY</name>
<evidence type="ECO:0000313" key="4">
    <source>
        <dbReference type="Proteomes" id="UP000471521"/>
    </source>
</evidence>
<proteinExistence type="predicted"/>
<dbReference type="SUPFAM" id="SSF49299">
    <property type="entry name" value="PKD domain"/>
    <property type="match status" value="1"/>
</dbReference>
<feature type="region of interest" description="Disordered" evidence="1">
    <location>
        <begin position="201"/>
        <end position="255"/>
    </location>
</feature>
<dbReference type="InterPro" id="IPR022409">
    <property type="entry name" value="PKD/Chitinase_dom"/>
</dbReference>
<feature type="compositionally biased region" description="Gly residues" evidence="1">
    <location>
        <begin position="221"/>
        <end position="233"/>
    </location>
</feature>
<dbReference type="Pfam" id="PF22352">
    <property type="entry name" value="K319L-like_PKD"/>
    <property type="match status" value="1"/>
</dbReference>
<dbReference type="AlphaFoldDB" id="A0A6B0SCR9"/>
<protein>
    <recommendedName>
        <fullName evidence="2">PKD/Chitinase domain-containing protein</fullName>
    </recommendedName>
</protein>
<dbReference type="OrthoDB" id="248699at2157"/>
<evidence type="ECO:0000256" key="1">
    <source>
        <dbReference type="SAM" id="MobiDB-lite"/>
    </source>
</evidence>
<dbReference type="SMART" id="SM00089">
    <property type="entry name" value="PKD"/>
    <property type="match status" value="2"/>
</dbReference>
<feature type="domain" description="PKD/Chitinase" evidence="2">
    <location>
        <begin position="29"/>
        <end position="121"/>
    </location>
</feature>
<feature type="region of interest" description="Disordered" evidence="1">
    <location>
        <begin position="167"/>
        <end position="186"/>
    </location>
</feature>
<accession>A0A6B0SCR9</accession>
<dbReference type="RefSeq" id="WP_159525083.1">
    <property type="nucleotide sequence ID" value="NZ_WUUU01000007.1"/>
</dbReference>
<evidence type="ECO:0000259" key="2">
    <source>
        <dbReference type="SMART" id="SM00089"/>
    </source>
</evidence>
<dbReference type="Gene3D" id="2.60.40.10">
    <property type="entry name" value="Immunoglobulins"/>
    <property type="match status" value="2"/>
</dbReference>
<evidence type="ECO:0000313" key="3">
    <source>
        <dbReference type="EMBL" id="MXR19494.1"/>
    </source>
</evidence>